<dbReference type="SMART" id="SM00256">
    <property type="entry name" value="FBOX"/>
    <property type="match status" value="1"/>
</dbReference>
<proteinExistence type="predicted"/>
<dbReference type="OrthoDB" id="6137736at2759"/>
<dbReference type="Pfam" id="PF17906">
    <property type="entry name" value="HTH_48"/>
    <property type="match status" value="1"/>
</dbReference>
<gene>
    <name evidence="2" type="ORF">CRE_32638</name>
</gene>
<dbReference type="SUPFAM" id="SSF81383">
    <property type="entry name" value="F-box domain"/>
    <property type="match status" value="1"/>
</dbReference>
<dbReference type="InterPro" id="IPR041426">
    <property type="entry name" value="Mos1_HTH"/>
</dbReference>
<evidence type="ECO:0000259" key="1">
    <source>
        <dbReference type="PROSITE" id="PS50181"/>
    </source>
</evidence>
<dbReference type="InterPro" id="IPR040161">
    <property type="entry name" value="FB224"/>
</dbReference>
<dbReference type="InterPro" id="IPR036047">
    <property type="entry name" value="F-box-like_dom_sf"/>
</dbReference>
<dbReference type="Pfam" id="PF00646">
    <property type="entry name" value="F-box"/>
    <property type="match status" value="1"/>
</dbReference>
<dbReference type="EMBL" id="DS268410">
    <property type="protein sequence ID" value="EFP00109.1"/>
    <property type="molecule type" value="Genomic_DNA"/>
</dbReference>
<protein>
    <recommendedName>
        <fullName evidence="1">F-box domain-containing protein</fullName>
    </recommendedName>
</protein>
<name>E3LJR2_CAERE</name>
<dbReference type="HOGENOM" id="CLU_030831_3_2_1"/>
<organism evidence="3">
    <name type="scientific">Caenorhabditis remanei</name>
    <name type="common">Caenorhabditis vulgaris</name>
    <dbReference type="NCBI Taxonomy" id="31234"/>
    <lineage>
        <taxon>Eukaryota</taxon>
        <taxon>Metazoa</taxon>
        <taxon>Ecdysozoa</taxon>
        <taxon>Nematoda</taxon>
        <taxon>Chromadorea</taxon>
        <taxon>Rhabditida</taxon>
        <taxon>Rhabditina</taxon>
        <taxon>Rhabditomorpha</taxon>
        <taxon>Rhabditoidea</taxon>
        <taxon>Rhabditidae</taxon>
        <taxon>Peloderinae</taxon>
        <taxon>Caenorhabditis</taxon>
    </lineage>
</organism>
<dbReference type="InParanoid" id="E3LJR2"/>
<sequence>MNSQISELLKGNPQALRSIILYEYASGKSVFEGFKNLCDNIGDDVIEFNDFDFWYHQFATGNLDLNYDRSLASHETEKKAKQLSDIPVDIVEKIIKKASWKDVMSLRQVSRDLRSTVDGINFVFKKVSIIVEKFKATMTIDGHSQVYERQSTIDWDHDLTRNYHSNIKRMFTDLKVLSHLPKLLIDHLHITNNQPGIYEYFESIYIDDGNEDWLHFERFFDNLKQFLPVKGVHIHLSIFLDNYILHSLKPEILEEIELSGDGNDNFDITPFEQYKQAKVYKSSGINYFYRENNLNHLVQFDVQAMYHHPKDIINLKNEILESEKFQLGRVFWKANTWYKNGFDNLEKQLVEFTRKESSEPNCRIYVIEERSKKLQIKVTFNSMEIQRLL</sequence>
<accession>E3LJR2</accession>
<dbReference type="PANTHER" id="PTHR23015:SF4">
    <property type="entry name" value="DUF38 DOMAIN-CONTAINING PROTEIN-RELATED"/>
    <property type="match status" value="1"/>
</dbReference>
<dbReference type="AlphaFoldDB" id="E3LJR2"/>
<keyword evidence="3" id="KW-1185">Reference proteome</keyword>
<dbReference type="Proteomes" id="UP000008281">
    <property type="component" value="Unassembled WGS sequence"/>
</dbReference>
<dbReference type="GO" id="GO:0045087">
    <property type="term" value="P:innate immune response"/>
    <property type="evidence" value="ECO:0007669"/>
    <property type="project" value="TreeGrafter"/>
</dbReference>
<dbReference type="InterPro" id="IPR002900">
    <property type="entry name" value="DUF38/FTH_CAE_spp"/>
</dbReference>
<dbReference type="CDD" id="cd22150">
    <property type="entry name" value="F-box_CeFBXA-like"/>
    <property type="match status" value="1"/>
</dbReference>
<reference evidence="2" key="1">
    <citation type="submission" date="2007-07" db="EMBL/GenBank/DDBJ databases">
        <title>PCAP assembly of the Caenorhabditis remanei genome.</title>
        <authorList>
            <consortium name="The Caenorhabditis remanei Sequencing Consortium"/>
            <person name="Wilson R.K."/>
        </authorList>
    </citation>
    <scope>NUCLEOTIDE SEQUENCE [LARGE SCALE GENOMIC DNA]</scope>
    <source>
        <strain evidence="2">PB4641</strain>
    </source>
</reference>
<evidence type="ECO:0000313" key="2">
    <source>
        <dbReference type="EMBL" id="EFP00109.1"/>
    </source>
</evidence>
<evidence type="ECO:0000313" key="3">
    <source>
        <dbReference type="Proteomes" id="UP000008281"/>
    </source>
</evidence>
<feature type="domain" description="F-box" evidence="1">
    <location>
        <begin position="80"/>
        <end position="127"/>
    </location>
</feature>
<dbReference type="PANTHER" id="PTHR23015">
    <property type="entry name" value="UNCHARACTERIZED C.ELEGANS PROTEIN"/>
    <property type="match status" value="1"/>
</dbReference>
<dbReference type="InterPro" id="IPR001810">
    <property type="entry name" value="F-box_dom"/>
</dbReference>
<dbReference type="Pfam" id="PF01827">
    <property type="entry name" value="FTH"/>
    <property type="match status" value="1"/>
</dbReference>
<dbReference type="PROSITE" id="PS50181">
    <property type="entry name" value="FBOX"/>
    <property type="match status" value="1"/>
</dbReference>